<sequence length="51" mass="6066">MFGKMESIYFCHLAFANLQFKSKLKPAIGNRYWVKAMNEFTKNQRNFVEST</sequence>
<dbReference type="STRING" id="880070.Cycma_4362"/>
<dbReference type="KEGG" id="cmr:Cycma_4362"/>
<dbReference type="Proteomes" id="UP000001635">
    <property type="component" value="Chromosome"/>
</dbReference>
<protein>
    <submittedName>
        <fullName evidence="1">Uncharacterized protein</fullName>
    </submittedName>
</protein>
<dbReference type="HOGENOM" id="CLU_3097984_0_0_10"/>
<name>G0IXR7_CYCMS</name>
<gene>
    <name evidence="1" type="ordered locus">Cycma_4362</name>
</gene>
<evidence type="ECO:0000313" key="1">
    <source>
        <dbReference type="EMBL" id="AEL28064.1"/>
    </source>
</evidence>
<dbReference type="AlphaFoldDB" id="G0IXR7"/>
<dbReference type="EMBL" id="CP002955">
    <property type="protein sequence ID" value="AEL28064.1"/>
    <property type="molecule type" value="Genomic_DNA"/>
</dbReference>
<proteinExistence type="predicted"/>
<evidence type="ECO:0000313" key="2">
    <source>
        <dbReference type="Proteomes" id="UP000001635"/>
    </source>
</evidence>
<accession>G0IXR7</accession>
<reference evidence="2" key="1">
    <citation type="submission" date="2011-07" db="EMBL/GenBank/DDBJ databases">
        <title>The complete genome of Cyclobacterium marinum DSM 745.</title>
        <authorList>
            <person name="Lucas S."/>
            <person name="Han J."/>
            <person name="Lapidus A."/>
            <person name="Bruce D."/>
            <person name="Goodwin L."/>
            <person name="Pitluck S."/>
            <person name="Peters L."/>
            <person name="Kyrpides N."/>
            <person name="Mavromatis K."/>
            <person name="Ivanova N."/>
            <person name="Ovchinnikova G."/>
            <person name="Chertkov O."/>
            <person name="Detter J.C."/>
            <person name="Tapia R."/>
            <person name="Han C."/>
            <person name="Land M."/>
            <person name="Hauser L."/>
            <person name="Markowitz V."/>
            <person name="Cheng J.-F."/>
            <person name="Hugenholtz P."/>
            <person name="Woyke T."/>
            <person name="Wu D."/>
            <person name="Tindall B."/>
            <person name="Schuetze A."/>
            <person name="Brambilla E."/>
            <person name="Klenk H.-P."/>
            <person name="Eisen J.A."/>
        </authorList>
    </citation>
    <scope>NUCLEOTIDE SEQUENCE [LARGE SCALE GENOMIC DNA]</scope>
    <source>
        <strain evidence="2">ATCC 25205 / DSM 745 / LMG 13164 / NCIMB 1802</strain>
    </source>
</reference>
<keyword evidence="2" id="KW-1185">Reference proteome</keyword>
<organism evidence="1 2">
    <name type="scientific">Cyclobacterium marinum (strain ATCC 25205 / DSM 745 / LMG 13164 / NCIMB 1802)</name>
    <name type="common">Flectobacillus marinus</name>
    <dbReference type="NCBI Taxonomy" id="880070"/>
    <lineage>
        <taxon>Bacteria</taxon>
        <taxon>Pseudomonadati</taxon>
        <taxon>Bacteroidota</taxon>
        <taxon>Cytophagia</taxon>
        <taxon>Cytophagales</taxon>
        <taxon>Cyclobacteriaceae</taxon>
        <taxon>Cyclobacterium</taxon>
    </lineage>
</organism>